<protein>
    <submittedName>
        <fullName evidence="1">Uncharacterized protein</fullName>
    </submittedName>
</protein>
<evidence type="ECO:0000313" key="1">
    <source>
        <dbReference type="EMBL" id="KIA63028.1"/>
    </source>
</evidence>
<accession>A0ABR4ZCQ5</accession>
<gene>
    <name evidence="1" type="ORF">FG87_21940</name>
</gene>
<proteinExistence type="predicted"/>
<sequence>MDAAGGNAGIVDRLAAALKREGDRRTSHGFRLADHYVPIAERLLADTELLDALVAYRRPALKAGNLEELLAFPDGTVFRDRMGWAGFLATHESGLRGACLTNMQGVRDIEYLAWPAEVLAIPAEKADTE</sequence>
<dbReference type="Proteomes" id="UP000031364">
    <property type="component" value="Unassembled WGS sequence"/>
</dbReference>
<organism evidence="1 2">
    <name type="scientific">Nocardia vulneris</name>
    <dbReference type="NCBI Taxonomy" id="1141657"/>
    <lineage>
        <taxon>Bacteria</taxon>
        <taxon>Bacillati</taxon>
        <taxon>Actinomycetota</taxon>
        <taxon>Actinomycetes</taxon>
        <taxon>Mycobacteriales</taxon>
        <taxon>Nocardiaceae</taxon>
        <taxon>Nocardia</taxon>
    </lineage>
</organism>
<comment type="caution">
    <text evidence="1">The sequence shown here is derived from an EMBL/GenBank/DDBJ whole genome shotgun (WGS) entry which is preliminary data.</text>
</comment>
<dbReference type="EMBL" id="JNFP01000026">
    <property type="protein sequence ID" value="KIA63028.1"/>
    <property type="molecule type" value="Genomic_DNA"/>
</dbReference>
<reference evidence="1 2" key="1">
    <citation type="journal article" date="2014" name="Int. J. Syst. Evol. Microbiol.">
        <title>Nocardia vulneris sp. nov., isolated from wounds of human patients in North America.</title>
        <authorList>
            <person name="Lasker B.A."/>
            <person name="Bell M."/>
            <person name="Klenk H.P."/>
            <person name="Sproer C."/>
            <person name="Schumann C."/>
            <person name="Schumann P."/>
            <person name="Brown J.M."/>
        </authorList>
    </citation>
    <scope>NUCLEOTIDE SEQUENCE [LARGE SCALE GENOMIC DNA]</scope>
    <source>
        <strain evidence="1 2">W9851</strain>
    </source>
</reference>
<evidence type="ECO:0000313" key="2">
    <source>
        <dbReference type="Proteomes" id="UP000031364"/>
    </source>
</evidence>
<keyword evidence="2" id="KW-1185">Reference proteome</keyword>
<name>A0ABR4ZCQ5_9NOCA</name>